<evidence type="ECO:0000259" key="11">
    <source>
        <dbReference type="Pfam" id="PF02223"/>
    </source>
</evidence>
<dbReference type="Gene3D" id="3.40.50.300">
    <property type="entry name" value="P-loop containing nucleotide triphosphate hydrolases"/>
    <property type="match status" value="1"/>
</dbReference>
<feature type="binding site" evidence="10">
    <location>
        <begin position="12"/>
        <end position="19"/>
    </location>
    <ligand>
        <name>ATP</name>
        <dbReference type="ChEBI" id="CHEBI:30616"/>
    </ligand>
</feature>
<evidence type="ECO:0000313" key="13">
    <source>
        <dbReference type="Proteomes" id="UP001519272"/>
    </source>
</evidence>
<dbReference type="PANTHER" id="PTHR10344:SF4">
    <property type="entry name" value="UMP-CMP KINASE 2, MITOCHONDRIAL"/>
    <property type="match status" value="1"/>
</dbReference>
<accession>A0ABS4FYB2</accession>
<keyword evidence="13" id="KW-1185">Reference proteome</keyword>
<dbReference type="NCBIfam" id="TIGR00041">
    <property type="entry name" value="DTMP_kinase"/>
    <property type="match status" value="1"/>
</dbReference>
<dbReference type="EMBL" id="JAGGKG010000025">
    <property type="protein sequence ID" value="MBP1907333.1"/>
    <property type="molecule type" value="Genomic_DNA"/>
</dbReference>
<dbReference type="Proteomes" id="UP001519272">
    <property type="component" value="Unassembled WGS sequence"/>
</dbReference>
<evidence type="ECO:0000256" key="2">
    <source>
        <dbReference type="ARBA" id="ARBA00012980"/>
    </source>
</evidence>
<evidence type="ECO:0000256" key="1">
    <source>
        <dbReference type="ARBA" id="ARBA00009776"/>
    </source>
</evidence>
<evidence type="ECO:0000313" key="12">
    <source>
        <dbReference type="EMBL" id="MBP1907333.1"/>
    </source>
</evidence>
<evidence type="ECO:0000256" key="8">
    <source>
        <dbReference type="ARBA" id="ARBA00022840"/>
    </source>
</evidence>
<evidence type="ECO:0000256" key="4">
    <source>
        <dbReference type="ARBA" id="ARBA00022679"/>
    </source>
</evidence>
<comment type="similarity">
    <text evidence="1 10">Belongs to the thymidylate kinase family.</text>
</comment>
<organism evidence="12 13">
    <name type="scientific">Paenibacillus turicensis</name>
    <dbReference type="NCBI Taxonomy" id="160487"/>
    <lineage>
        <taxon>Bacteria</taxon>
        <taxon>Bacillati</taxon>
        <taxon>Bacillota</taxon>
        <taxon>Bacilli</taxon>
        <taxon>Bacillales</taxon>
        <taxon>Paenibacillaceae</taxon>
        <taxon>Paenibacillus</taxon>
    </lineage>
</organism>
<protein>
    <recommendedName>
        <fullName evidence="3 10">Thymidylate kinase</fullName>
        <ecNumber evidence="2 10">2.7.4.9</ecNumber>
    </recommendedName>
    <alternativeName>
        <fullName evidence="10">dTMP kinase</fullName>
    </alternativeName>
</protein>
<dbReference type="PROSITE" id="PS01331">
    <property type="entry name" value="THYMIDYLATE_KINASE"/>
    <property type="match status" value="1"/>
</dbReference>
<dbReference type="RefSeq" id="WP_210090914.1">
    <property type="nucleotide sequence ID" value="NZ_JAGGKG010000025.1"/>
</dbReference>
<comment type="catalytic activity">
    <reaction evidence="9 10">
        <text>dTMP + ATP = dTDP + ADP</text>
        <dbReference type="Rhea" id="RHEA:13517"/>
        <dbReference type="ChEBI" id="CHEBI:30616"/>
        <dbReference type="ChEBI" id="CHEBI:58369"/>
        <dbReference type="ChEBI" id="CHEBI:63528"/>
        <dbReference type="ChEBI" id="CHEBI:456216"/>
        <dbReference type="EC" id="2.7.4.9"/>
    </reaction>
</comment>
<sequence>MAGKGLFITLEGGEGVGKTTMLKKLAQTLEQKNISYIITREPGGIMIAEKIREVILDSAHTMMDARTEALLYAAARRQHLVEKVAPALQEGKVVLCDRFIDSSLAYQGYARGLGIDEVLSINAFAIDQYMPDFTFYLDMDPLDGLARIAAEKGREINRLDLESIEFHQKVRAGYNKVIGMYPNRIKKIDAARNIEQVAADMNSLLVAKLEEFSVAMSNNKN</sequence>
<evidence type="ECO:0000256" key="7">
    <source>
        <dbReference type="ARBA" id="ARBA00022777"/>
    </source>
</evidence>
<evidence type="ECO:0000256" key="9">
    <source>
        <dbReference type="ARBA" id="ARBA00048743"/>
    </source>
</evidence>
<dbReference type="InterPro" id="IPR018094">
    <property type="entry name" value="Thymidylate_kinase"/>
</dbReference>
<dbReference type="GO" id="GO:0004798">
    <property type="term" value="F:dTMP kinase activity"/>
    <property type="evidence" value="ECO:0007669"/>
    <property type="project" value="UniProtKB-EC"/>
</dbReference>
<dbReference type="EC" id="2.7.4.9" evidence="2 10"/>
<keyword evidence="7 10" id="KW-0418">Kinase</keyword>
<evidence type="ECO:0000256" key="3">
    <source>
        <dbReference type="ARBA" id="ARBA00017144"/>
    </source>
</evidence>
<feature type="domain" description="Thymidylate kinase-like" evidence="11">
    <location>
        <begin position="10"/>
        <end position="199"/>
    </location>
</feature>
<dbReference type="PANTHER" id="PTHR10344">
    <property type="entry name" value="THYMIDYLATE KINASE"/>
    <property type="match status" value="1"/>
</dbReference>
<dbReference type="Pfam" id="PF02223">
    <property type="entry name" value="Thymidylate_kin"/>
    <property type="match status" value="1"/>
</dbReference>
<dbReference type="InterPro" id="IPR018095">
    <property type="entry name" value="Thymidylate_kin_CS"/>
</dbReference>
<name>A0ABS4FYB2_9BACL</name>
<comment type="function">
    <text evidence="10">Phosphorylation of dTMP to form dTDP in both de novo and salvage pathways of dTTP synthesis.</text>
</comment>
<evidence type="ECO:0000256" key="5">
    <source>
        <dbReference type="ARBA" id="ARBA00022727"/>
    </source>
</evidence>
<comment type="caution">
    <text evidence="12">The sequence shown here is derived from an EMBL/GenBank/DDBJ whole genome shotgun (WGS) entry which is preliminary data.</text>
</comment>
<dbReference type="InterPro" id="IPR027417">
    <property type="entry name" value="P-loop_NTPase"/>
</dbReference>
<dbReference type="HAMAP" id="MF_00165">
    <property type="entry name" value="Thymidylate_kinase"/>
    <property type="match status" value="1"/>
</dbReference>
<dbReference type="InterPro" id="IPR039430">
    <property type="entry name" value="Thymidylate_kin-like_dom"/>
</dbReference>
<reference evidence="12 13" key="1">
    <citation type="submission" date="2021-03" db="EMBL/GenBank/DDBJ databases">
        <title>Genomic Encyclopedia of Type Strains, Phase IV (KMG-IV): sequencing the most valuable type-strain genomes for metagenomic binning, comparative biology and taxonomic classification.</title>
        <authorList>
            <person name="Goeker M."/>
        </authorList>
    </citation>
    <scope>NUCLEOTIDE SEQUENCE [LARGE SCALE GENOMIC DNA]</scope>
    <source>
        <strain evidence="12 13">DSM 14349</strain>
    </source>
</reference>
<dbReference type="CDD" id="cd01672">
    <property type="entry name" value="TMPK"/>
    <property type="match status" value="1"/>
</dbReference>
<gene>
    <name evidence="10" type="primary">tmk</name>
    <name evidence="12" type="ORF">J2Z32_004008</name>
</gene>
<keyword evidence="5 10" id="KW-0545">Nucleotide biosynthesis</keyword>
<evidence type="ECO:0000256" key="6">
    <source>
        <dbReference type="ARBA" id="ARBA00022741"/>
    </source>
</evidence>
<keyword evidence="6 10" id="KW-0547">Nucleotide-binding</keyword>
<keyword evidence="8 10" id="KW-0067">ATP-binding</keyword>
<proteinExistence type="inferred from homology"/>
<dbReference type="SUPFAM" id="SSF52540">
    <property type="entry name" value="P-loop containing nucleoside triphosphate hydrolases"/>
    <property type="match status" value="1"/>
</dbReference>
<evidence type="ECO:0000256" key="10">
    <source>
        <dbReference type="HAMAP-Rule" id="MF_00165"/>
    </source>
</evidence>
<keyword evidence="4 10" id="KW-0808">Transferase</keyword>